<feature type="transmembrane region" description="Helical" evidence="6">
    <location>
        <begin position="459"/>
        <end position="477"/>
    </location>
</feature>
<evidence type="ECO:0000256" key="1">
    <source>
        <dbReference type="ARBA" id="ARBA00004141"/>
    </source>
</evidence>
<reference evidence="7 8" key="1">
    <citation type="submission" date="2024-02" db="EMBL/GenBank/DDBJ databases">
        <title>Chromosome-scale genome assembly of the rough periwinkle Littorina saxatilis.</title>
        <authorList>
            <person name="De Jode A."/>
            <person name="Faria R."/>
            <person name="Formenti G."/>
            <person name="Sims Y."/>
            <person name="Smith T.P."/>
            <person name="Tracey A."/>
            <person name="Wood J.M.D."/>
            <person name="Zagrodzka Z.B."/>
            <person name="Johannesson K."/>
            <person name="Butlin R.K."/>
            <person name="Leder E.H."/>
        </authorList>
    </citation>
    <scope>NUCLEOTIDE SEQUENCE [LARGE SCALE GENOMIC DNA]</scope>
    <source>
        <strain evidence="7">Snail1</strain>
        <tissue evidence="7">Muscle</tissue>
    </source>
</reference>
<evidence type="ECO:0000256" key="4">
    <source>
        <dbReference type="ARBA" id="ARBA00022989"/>
    </source>
</evidence>
<dbReference type="PANTHER" id="PTHR11119">
    <property type="entry name" value="XANTHINE-URACIL / VITAMIN C PERMEASE FAMILY MEMBER"/>
    <property type="match status" value="1"/>
</dbReference>
<feature type="transmembrane region" description="Helical" evidence="6">
    <location>
        <begin position="218"/>
        <end position="234"/>
    </location>
</feature>
<feature type="transmembrane region" description="Helical" evidence="6">
    <location>
        <begin position="255"/>
        <end position="279"/>
    </location>
</feature>
<keyword evidence="8" id="KW-1185">Reference proteome</keyword>
<evidence type="ECO:0000256" key="5">
    <source>
        <dbReference type="ARBA" id="ARBA00023136"/>
    </source>
</evidence>
<keyword evidence="4 6" id="KW-1133">Transmembrane helix</keyword>
<dbReference type="InterPro" id="IPR006043">
    <property type="entry name" value="NCS2"/>
</dbReference>
<organism evidence="7 8">
    <name type="scientific">Littorina saxatilis</name>
    <dbReference type="NCBI Taxonomy" id="31220"/>
    <lineage>
        <taxon>Eukaryota</taxon>
        <taxon>Metazoa</taxon>
        <taxon>Spiralia</taxon>
        <taxon>Lophotrochozoa</taxon>
        <taxon>Mollusca</taxon>
        <taxon>Gastropoda</taxon>
        <taxon>Caenogastropoda</taxon>
        <taxon>Littorinimorpha</taxon>
        <taxon>Littorinoidea</taxon>
        <taxon>Littorinidae</taxon>
        <taxon>Littorina</taxon>
    </lineage>
</organism>
<accession>A0AAN9BS02</accession>
<evidence type="ECO:0000313" key="7">
    <source>
        <dbReference type="EMBL" id="KAK7110154.1"/>
    </source>
</evidence>
<feature type="transmembrane region" description="Helical" evidence="6">
    <location>
        <begin position="188"/>
        <end position="206"/>
    </location>
</feature>
<comment type="subcellular location">
    <subcellularLocation>
        <location evidence="1">Membrane</location>
        <topology evidence="1">Multi-pass membrane protein</topology>
    </subcellularLocation>
</comment>
<keyword evidence="3 6" id="KW-0812">Transmembrane</keyword>
<evidence type="ECO:0000313" key="8">
    <source>
        <dbReference type="Proteomes" id="UP001374579"/>
    </source>
</evidence>
<gene>
    <name evidence="7" type="ORF">V1264_014078</name>
</gene>
<feature type="transmembrane region" description="Helical" evidence="6">
    <location>
        <begin position="428"/>
        <end position="447"/>
    </location>
</feature>
<dbReference type="EMBL" id="JBAMIC010000003">
    <property type="protein sequence ID" value="KAK7110154.1"/>
    <property type="molecule type" value="Genomic_DNA"/>
</dbReference>
<name>A0AAN9BS02_9CAEN</name>
<comment type="caution">
    <text evidence="7">The sequence shown here is derived from an EMBL/GenBank/DDBJ whole genome shotgun (WGS) entry which is preliminary data.</text>
</comment>
<dbReference type="Proteomes" id="UP001374579">
    <property type="component" value="Unassembled WGS sequence"/>
</dbReference>
<protein>
    <recommendedName>
        <fullName evidence="9">Solute carrier family 23 member 2</fullName>
    </recommendedName>
</protein>
<dbReference type="GO" id="GO:0016020">
    <property type="term" value="C:membrane"/>
    <property type="evidence" value="ECO:0007669"/>
    <property type="project" value="UniProtKB-SubCell"/>
</dbReference>
<comment type="similarity">
    <text evidence="2">Belongs to the nucleobase:cation symporter-2 (NCS2) (TC 2.A.40) family.</text>
</comment>
<feature type="transmembrane region" description="Helical" evidence="6">
    <location>
        <begin position="312"/>
        <end position="334"/>
    </location>
</feature>
<dbReference type="AlphaFoldDB" id="A0AAN9BS02"/>
<evidence type="ECO:0008006" key="9">
    <source>
        <dbReference type="Google" id="ProtNLM"/>
    </source>
</evidence>
<evidence type="ECO:0000256" key="3">
    <source>
        <dbReference type="ARBA" id="ARBA00022692"/>
    </source>
</evidence>
<evidence type="ECO:0000256" key="2">
    <source>
        <dbReference type="ARBA" id="ARBA00008821"/>
    </source>
</evidence>
<sequence>MAQVTKEKCLQEDREMDDIVSSEDDGTSALQYRIDESPPFHITLFISLQHLMIAFASTLTLTSIIGDVLCAKTDDPLRSKLFSTALCMSGLNTILQSILGSRLPVFQGPSFTFITPLIALGTDPSWSCSSGSDDTDTLISNANMTNIAGLEKLTATEKLQQMSGSLMAASAIEVVIGGLGLVGPLMRFAGPITVAPIITLIGLSLYRIPVDYSRPCPPMAAASALLVLLFSLYLQRIMIPIGCGKRKTRLPIFQVLPVLLSIGLTWTVAAILTTCGVFTDDPASLGYKARTDAKAGIVNATPWLLATYPGQFGMPSFNVAAFVGFSAAVLSSVIESVGDYLAAARSCDVPIPPQHAVSRGIMMEGLGSVLGGGYGAAHATSTYSGNIALLSLCRTASRSVLVTAGIILIAVSFVGKVAAAFSTVPEPILGGIFLVILGILVALGIATLKHTDLHSTRNLIIIGVSIFVGLAIPDWIARFPDCIDTGDIQADQALRVTLGTPMILGGIVGCFLDNTVPGTIRERGLHEWTAARLTKADSSDSLESAILEQAQLEQKTYGWRRFVGLRRKCRLFRLLPFLPPYGTMVQSWSSCTREEMIDT</sequence>
<dbReference type="GO" id="GO:0022857">
    <property type="term" value="F:transmembrane transporter activity"/>
    <property type="evidence" value="ECO:0007669"/>
    <property type="project" value="InterPro"/>
</dbReference>
<dbReference type="Pfam" id="PF00860">
    <property type="entry name" value="Xan_ur_permease"/>
    <property type="match status" value="1"/>
</dbReference>
<feature type="transmembrane region" description="Helical" evidence="6">
    <location>
        <begin position="400"/>
        <end position="422"/>
    </location>
</feature>
<keyword evidence="5 6" id="KW-0472">Membrane</keyword>
<evidence type="ECO:0000256" key="6">
    <source>
        <dbReference type="SAM" id="Phobius"/>
    </source>
</evidence>
<proteinExistence type="inferred from homology"/>